<organism evidence="3 4">
    <name type="scientific">Telmatocola sphagniphila</name>
    <dbReference type="NCBI Taxonomy" id="1123043"/>
    <lineage>
        <taxon>Bacteria</taxon>
        <taxon>Pseudomonadati</taxon>
        <taxon>Planctomycetota</taxon>
        <taxon>Planctomycetia</taxon>
        <taxon>Gemmatales</taxon>
        <taxon>Gemmataceae</taxon>
    </lineage>
</organism>
<feature type="signal peptide" evidence="2">
    <location>
        <begin position="1"/>
        <end position="24"/>
    </location>
</feature>
<reference evidence="3" key="1">
    <citation type="submission" date="2021-05" db="EMBL/GenBank/DDBJ databases">
        <title>Complete genome sequence of the cellulolytic planctomycete Telmatocola sphagniphila SP2T and characterization of the first cellulase from planctomycetes.</title>
        <authorList>
            <person name="Rakitin A.L."/>
            <person name="Beletsky A.V."/>
            <person name="Naumoff D.G."/>
            <person name="Kulichevskaya I.S."/>
            <person name="Mardanov A.V."/>
            <person name="Ravin N.V."/>
            <person name="Dedysh S.N."/>
        </authorList>
    </citation>
    <scope>NUCLEOTIDE SEQUENCE</scope>
    <source>
        <strain evidence="3">SP2T</strain>
    </source>
</reference>
<dbReference type="AlphaFoldDB" id="A0A8E6BAV7"/>
<feature type="region of interest" description="Disordered" evidence="1">
    <location>
        <begin position="25"/>
        <end position="48"/>
    </location>
</feature>
<evidence type="ECO:0000256" key="1">
    <source>
        <dbReference type="SAM" id="MobiDB-lite"/>
    </source>
</evidence>
<dbReference type="Proteomes" id="UP000676194">
    <property type="component" value="Chromosome"/>
</dbReference>
<evidence type="ECO:0000313" key="3">
    <source>
        <dbReference type="EMBL" id="QVL34479.1"/>
    </source>
</evidence>
<keyword evidence="4" id="KW-1185">Reference proteome</keyword>
<dbReference type="RefSeq" id="WP_213499504.1">
    <property type="nucleotide sequence ID" value="NZ_CP074694.1"/>
</dbReference>
<accession>A0A8E6BAV7</accession>
<sequence length="114" mass="13198">MIHRRLVALVCGLALLSFTGVVSSQEKEAKKDKTSKEETSTKARGQLPQNWAKLGLSDEQKQKVYKTQSKYRDQIDELQAKIKKIRDEEHKDLMTILTEEQKKRLIEIKTGEKK</sequence>
<keyword evidence="2" id="KW-0732">Signal</keyword>
<evidence type="ECO:0000313" key="4">
    <source>
        <dbReference type="Proteomes" id="UP000676194"/>
    </source>
</evidence>
<dbReference type="EMBL" id="CP074694">
    <property type="protein sequence ID" value="QVL34479.1"/>
    <property type="molecule type" value="Genomic_DNA"/>
</dbReference>
<proteinExistence type="predicted"/>
<feature type="chain" id="PRO_5034928546" description="LTXXQ motif family protein" evidence="2">
    <location>
        <begin position="25"/>
        <end position="114"/>
    </location>
</feature>
<name>A0A8E6BAV7_9BACT</name>
<feature type="compositionally biased region" description="Basic and acidic residues" evidence="1">
    <location>
        <begin position="25"/>
        <end position="41"/>
    </location>
</feature>
<evidence type="ECO:0000256" key="2">
    <source>
        <dbReference type="SAM" id="SignalP"/>
    </source>
</evidence>
<evidence type="ECO:0008006" key="5">
    <source>
        <dbReference type="Google" id="ProtNLM"/>
    </source>
</evidence>
<dbReference type="KEGG" id="tsph:KIH39_11390"/>
<protein>
    <recommendedName>
        <fullName evidence="5">LTXXQ motif family protein</fullName>
    </recommendedName>
</protein>
<gene>
    <name evidence="3" type="ORF">KIH39_11390</name>
</gene>